<keyword evidence="11" id="KW-1185">Reference proteome</keyword>
<feature type="domain" description="PAS" evidence="8">
    <location>
        <begin position="129"/>
        <end position="202"/>
    </location>
</feature>
<dbReference type="InterPro" id="IPR036890">
    <property type="entry name" value="HATPase_C_sf"/>
</dbReference>
<name>A0A562YEZ5_9FLAO</name>
<dbReference type="EMBL" id="SMZJ02000004">
    <property type="protein sequence ID" value="TWO32903.1"/>
    <property type="molecule type" value="Genomic_DNA"/>
</dbReference>
<evidence type="ECO:0000256" key="2">
    <source>
        <dbReference type="ARBA" id="ARBA00012438"/>
    </source>
</evidence>
<proteinExistence type="predicted"/>
<evidence type="ECO:0000256" key="5">
    <source>
        <dbReference type="ARBA" id="ARBA00022777"/>
    </source>
</evidence>
<dbReference type="Pfam" id="PF13426">
    <property type="entry name" value="PAS_9"/>
    <property type="match status" value="3"/>
</dbReference>
<dbReference type="OrthoDB" id="9808408at2"/>
<feature type="domain" description="PAC" evidence="9">
    <location>
        <begin position="203"/>
        <end position="257"/>
    </location>
</feature>
<evidence type="ECO:0000313" key="11">
    <source>
        <dbReference type="Proteomes" id="UP000295814"/>
    </source>
</evidence>
<dbReference type="Gene3D" id="3.30.450.20">
    <property type="entry name" value="PAS domain"/>
    <property type="match status" value="3"/>
</dbReference>
<comment type="caution">
    <text evidence="10">The sequence shown here is derived from an EMBL/GenBank/DDBJ whole genome shotgun (WGS) entry which is preliminary data.</text>
</comment>
<dbReference type="InterPro" id="IPR000700">
    <property type="entry name" value="PAS-assoc_C"/>
</dbReference>
<dbReference type="Proteomes" id="UP000295814">
    <property type="component" value="Unassembled WGS sequence"/>
</dbReference>
<evidence type="ECO:0000256" key="3">
    <source>
        <dbReference type="ARBA" id="ARBA00022553"/>
    </source>
</evidence>
<dbReference type="SMART" id="SM00091">
    <property type="entry name" value="PAS"/>
    <property type="match status" value="3"/>
</dbReference>
<gene>
    <name evidence="10" type="ORF">E1J38_008565</name>
</gene>
<dbReference type="FunFam" id="3.30.565.10:FF:000006">
    <property type="entry name" value="Sensor histidine kinase WalK"/>
    <property type="match status" value="1"/>
</dbReference>
<dbReference type="Pfam" id="PF02518">
    <property type="entry name" value="HATPase_c"/>
    <property type="match status" value="1"/>
</dbReference>
<keyword evidence="3" id="KW-0597">Phosphoprotein</keyword>
<evidence type="ECO:0000259" key="8">
    <source>
        <dbReference type="PROSITE" id="PS50112"/>
    </source>
</evidence>
<dbReference type="SMART" id="SM00388">
    <property type="entry name" value="HisKA"/>
    <property type="match status" value="1"/>
</dbReference>
<dbReference type="InterPro" id="IPR000014">
    <property type="entry name" value="PAS"/>
</dbReference>
<reference evidence="10 11" key="1">
    <citation type="submission" date="2019-03" db="EMBL/GenBank/DDBJ databases">
        <authorList>
            <person name="Zhong Y.L."/>
        </authorList>
    </citation>
    <scope>NUCLEOTIDE SEQUENCE [LARGE SCALE GENOMIC DNA]</scope>
    <source>
        <strain evidence="10 11">W255</strain>
    </source>
</reference>
<dbReference type="InterPro" id="IPR001610">
    <property type="entry name" value="PAC"/>
</dbReference>
<feature type="domain" description="PAS" evidence="8">
    <location>
        <begin position="5"/>
        <end position="75"/>
    </location>
</feature>
<dbReference type="PROSITE" id="PS50112">
    <property type="entry name" value="PAS"/>
    <property type="match status" value="2"/>
</dbReference>
<dbReference type="PROSITE" id="PS50113">
    <property type="entry name" value="PAC"/>
    <property type="match status" value="2"/>
</dbReference>
<evidence type="ECO:0000256" key="6">
    <source>
        <dbReference type="ARBA" id="ARBA00023012"/>
    </source>
</evidence>
<accession>A0A562YEZ5</accession>
<dbReference type="InterPro" id="IPR003594">
    <property type="entry name" value="HATPase_dom"/>
</dbReference>
<keyword evidence="6" id="KW-0902">Two-component regulatory system</keyword>
<dbReference type="CDD" id="cd00082">
    <property type="entry name" value="HisKA"/>
    <property type="match status" value="1"/>
</dbReference>
<dbReference type="Gene3D" id="3.30.565.10">
    <property type="entry name" value="Histidine kinase-like ATPase, C-terminal domain"/>
    <property type="match status" value="1"/>
</dbReference>
<dbReference type="InterPro" id="IPR035965">
    <property type="entry name" value="PAS-like_dom_sf"/>
</dbReference>
<dbReference type="SUPFAM" id="SSF47384">
    <property type="entry name" value="Homodimeric domain of signal transducing histidine kinase"/>
    <property type="match status" value="1"/>
</dbReference>
<dbReference type="GO" id="GO:0000155">
    <property type="term" value="F:phosphorelay sensor kinase activity"/>
    <property type="evidence" value="ECO:0007669"/>
    <property type="project" value="InterPro"/>
</dbReference>
<evidence type="ECO:0000313" key="10">
    <source>
        <dbReference type="EMBL" id="TWO32903.1"/>
    </source>
</evidence>
<dbReference type="InterPro" id="IPR050736">
    <property type="entry name" value="Sensor_HK_Regulatory"/>
</dbReference>
<dbReference type="NCBIfam" id="TIGR00229">
    <property type="entry name" value="sensory_box"/>
    <property type="match status" value="3"/>
</dbReference>
<dbReference type="SMART" id="SM00086">
    <property type="entry name" value="PAC"/>
    <property type="match status" value="3"/>
</dbReference>
<dbReference type="Pfam" id="PF00512">
    <property type="entry name" value="HisKA"/>
    <property type="match status" value="1"/>
</dbReference>
<dbReference type="PRINTS" id="PR00344">
    <property type="entry name" value="BCTRLSENSOR"/>
</dbReference>
<dbReference type="InterPro" id="IPR005467">
    <property type="entry name" value="His_kinase_dom"/>
</dbReference>
<keyword evidence="4" id="KW-0808">Transferase</keyword>
<feature type="domain" description="PAC" evidence="9">
    <location>
        <begin position="327"/>
        <end position="379"/>
    </location>
</feature>
<evidence type="ECO:0000259" key="7">
    <source>
        <dbReference type="PROSITE" id="PS50109"/>
    </source>
</evidence>
<reference evidence="10 11" key="2">
    <citation type="submission" date="2019-07" db="EMBL/GenBank/DDBJ databases">
        <title>Seonamhaeicola sp. W255 draft genome.</title>
        <authorList>
            <person name="Zhang X.-Y."/>
            <person name="Zhang R."/>
            <person name="Zhong Y.-L."/>
            <person name="Du Z.-J."/>
        </authorList>
    </citation>
    <scope>NUCLEOTIDE SEQUENCE [LARGE SCALE GENOMIC DNA]</scope>
    <source>
        <strain evidence="10 11">W255</strain>
    </source>
</reference>
<dbReference type="InterPro" id="IPR004358">
    <property type="entry name" value="Sig_transdc_His_kin-like_C"/>
</dbReference>
<dbReference type="CDD" id="cd00075">
    <property type="entry name" value="HATPase"/>
    <property type="match status" value="1"/>
</dbReference>
<dbReference type="SMART" id="SM00387">
    <property type="entry name" value="HATPase_c"/>
    <property type="match status" value="1"/>
</dbReference>
<sequence>MFNQDQEIFNILLEAVFEGVIILDNHQKIMEVNGSAENIFGYTKNELIDKKLSFLLPADYRKKHTTFFNIFLKRGSRRKMGETRDVYGMKKDGTVFPMDIELNLFSIYNKTYVMALIRDISERKKIEESLMLRTKALQSARNGIIITDALKPDNPVVYFNSAFQELTGYSDAEILNHNCRFLQGKDREQLPLKKLREAIKNGESCQATLRNYKKDGTMFWNDLYVFPITNTRGTVTNFIGIQNDVTQRKQVEEERHHLATIFHESLNEIYVFDVETLIFLNANYGAKKNIGYSLGELKEMTPLDITTISNQSNLKESIDILLKGNTDKIEFEIVHQRKNGSTYPVEVHLQISELGEKKVFVAIVLDITERKNYTTKLETEVELRTQQLENALSKEKELNELKSKFLSLVSHEFKTPLSGILTSTELLSKYQLTEHQEKRNKHIKTITDKVHFLNNILNDFLSVEKLESGKANYKFTNFKLSKVVNEVVYNYNMLLKEGQKINYPEDIDDISVYQDEKIIQLIFSNLLHNAIKYSPEESCIDLQIKQGDEFTTLIIKDKGIGIPKKDQERIFQRYFRADNVMNTQGTGIGLNIVKNHLENLGGTIKFQSKENMGSTFIITFPNNSEQNQHEI</sequence>
<dbReference type="PANTHER" id="PTHR43711:SF26">
    <property type="entry name" value="SENSOR HISTIDINE KINASE RCSC"/>
    <property type="match status" value="1"/>
</dbReference>
<keyword evidence="5" id="KW-0418">Kinase</keyword>
<comment type="catalytic activity">
    <reaction evidence="1">
        <text>ATP + protein L-histidine = ADP + protein N-phospho-L-histidine.</text>
        <dbReference type="EC" id="2.7.13.3"/>
    </reaction>
</comment>
<dbReference type="PROSITE" id="PS50109">
    <property type="entry name" value="HIS_KIN"/>
    <property type="match status" value="1"/>
</dbReference>
<organism evidence="10 11">
    <name type="scientific">Seonamhaeicola sediminis</name>
    <dbReference type="NCBI Taxonomy" id="2528206"/>
    <lineage>
        <taxon>Bacteria</taxon>
        <taxon>Pseudomonadati</taxon>
        <taxon>Bacteroidota</taxon>
        <taxon>Flavobacteriia</taxon>
        <taxon>Flavobacteriales</taxon>
        <taxon>Flavobacteriaceae</taxon>
    </lineage>
</organism>
<evidence type="ECO:0000256" key="1">
    <source>
        <dbReference type="ARBA" id="ARBA00000085"/>
    </source>
</evidence>
<feature type="domain" description="Histidine kinase" evidence="7">
    <location>
        <begin position="408"/>
        <end position="624"/>
    </location>
</feature>
<dbReference type="AlphaFoldDB" id="A0A562YEZ5"/>
<dbReference type="EC" id="2.7.13.3" evidence="2"/>
<evidence type="ECO:0000256" key="4">
    <source>
        <dbReference type="ARBA" id="ARBA00022679"/>
    </source>
</evidence>
<dbReference type="SUPFAM" id="SSF55785">
    <property type="entry name" value="PYP-like sensor domain (PAS domain)"/>
    <property type="match status" value="3"/>
</dbReference>
<dbReference type="Gene3D" id="1.10.287.130">
    <property type="match status" value="1"/>
</dbReference>
<dbReference type="PANTHER" id="PTHR43711">
    <property type="entry name" value="TWO-COMPONENT HISTIDINE KINASE"/>
    <property type="match status" value="1"/>
</dbReference>
<dbReference type="CDD" id="cd00130">
    <property type="entry name" value="PAS"/>
    <property type="match status" value="2"/>
</dbReference>
<dbReference type="InterPro" id="IPR003661">
    <property type="entry name" value="HisK_dim/P_dom"/>
</dbReference>
<dbReference type="RefSeq" id="WP_133356752.1">
    <property type="nucleotide sequence ID" value="NZ_SMZJ02000004.1"/>
</dbReference>
<evidence type="ECO:0000259" key="9">
    <source>
        <dbReference type="PROSITE" id="PS50113"/>
    </source>
</evidence>
<protein>
    <recommendedName>
        <fullName evidence="2">histidine kinase</fullName>
        <ecNumber evidence="2">2.7.13.3</ecNumber>
    </recommendedName>
</protein>
<dbReference type="InterPro" id="IPR036097">
    <property type="entry name" value="HisK_dim/P_sf"/>
</dbReference>
<dbReference type="SUPFAM" id="SSF55874">
    <property type="entry name" value="ATPase domain of HSP90 chaperone/DNA topoisomerase II/histidine kinase"/>
    <property type="match status" value="1"/>
</dbReference>